<keyword evidence="4" id="KW-1185">Reference proteome</keyword>
<dbReference type="InterPro" id="IPR018639">
    <property type="entry name" value="DUF2062"/>
</dbReference>
<dbReference type="STRING" id="1122240.GCA_000620105_00784"/>
<sequence length="182" mass="20321">MARKWFKKYLPGPEEIAANRWLSWLGPALRRPDLWHLHRRSVARAVAVGLFCGLMPGPTQMLSAGLLALWLRCNLPVALATTLYTNPFTIVPLYLLAYEYGKLLTGARGGEVVPAPELGPDGIWAWMEALGRWALSLGPSLAVGLVALALTLAVLGYLLTDWGWRWYVVQAWKKRIRERGSD</sequence>
<organism evidence="3 4">
    <name type="scientific">Microvirgula aerodenitrificans</name>
    <dbReference type="NCBI Taxonomy" id="57480"/>
    <lineage>
        <taxon>Bacteria</taxon>
        <taxon>Pseudomonadati</taxon>
        <taxon>Pseudomonadota</taxon>
        <taxon>Betaproteobacteria</taxon>
        <taxon>Neisseriales</taxon>
        <taxon>Aquaspirillaceae</taxon>
        <taxon>Microvirgula</taxon>
    </lineage>
</organism>
<evidence type="ECO:0000313" key="4">
    <source>
        <dbReference type="Proteomes" id="UP000244173"/>
    </source>
</evidence>
<keyword evidence="1" id="KW-0472">Membrane</keyword>
<proteinExistence type="predicted"/>
<keyword evidence="1" id="KW-1133">Transmembrane helix</keyword>
<dbReference type="AlphaFoldDB" id="A0A2U3TH35"/>
<accession>A0A2U3TH35</accession>
<gene>
    <name evidence="3" type="ORF">DAI18_00595</name>
</gene>
<dbReference type="Pfam" id="PF09835">
    <property type="entry name" value="DUF2062"/>
    <property type="match status" value="1"/>
</dbReference>
<dbReference type="PANTHER" id="PTHR40547:SF1">
    <property type="entry name" value="SLL0298 PROTEIN"/>
    <property type="match status" value="1"/>
</dbReference>
<feature type="transmembrane region" description="Helical" evidence="1">
    <location>
        <begin position="133"/>
        <end position="159"/>
    </location>
</feature>
<dbReference type="KEGG" id="maer:DAI18_00595"/>
<dbReference type="OrthoDB" id="5296274at2"/>
<protein>
    <submittedName>
        <fullName evidence="3">DUF2062 domain-containing protein</fullName>
    </submittedName>
</protein>
<dbReference type="Proteomes" id="UP000244173">
    <property type="component" value="Chromosome"/>
</dbReference>
<name>A0A2U3TH35_9NEIS</name>
<feature type="domain" description="DUF2062" evidence="2">
    <location>
        <begin position="23"/>
        <end position="173"/>
    </location>
</feature>
<dbReference type="PANTHER" id="PTHR40547">
    <property type="entry name" value="SLL0298 PROTEIN"/>
    <property type="match status" value="1"/>
</dbReference>
<evidence type="ECO:0000256" key="1">
    <source>
        <dbReference type="SAM" id="Phobius"/>
    </source>
</evidence>
<keyword evidence="1" id="KW-0812">Transmembrane</keyword>
<dbReference type="EMBL" id="CP028519">
    <property type="protein sequence ID" value="AVY92712.1"/>
    <property type="molecule type" value="Genomic_DNA"/>
</dbReference>
<evidence type="ECO:0000313" key="3">
    <source>
        <dbReference type="EMBL" id="AVY92712.1"/>
    </source>
</evidence>
<feature type="transmembrane region" description="Helical" evidence="1">
    <location>
        <begin position="77"/>
        <end position="98"/>
    </location>
</feature>
<feature type="transmembrane region" description="Helical" evidence="1">
    <location>
        <begin position="45"/>
        <end position="71"/>
    </location>
</feature>
<dbReference type="RefSeq" id="WP_028498454.1">
    <property type="nucleotide sequence ID" value="NZ_CALFSO010000052.1"/>
</dbReference>
<reference evidence="3 4" key="1">
    <citation type="submission" date="2018-04" db="EMBL/GenBank/DDBJ databases">
        <title>Denitrifier Microvirgula.</title>
        <authorList>
            <person name="Anderson E."/>
            <person name="Jang J."/>
            <person name="Ishii S."/>
        </authorList>
    </citation>
    <scope>NUCLEOTIDE SEQUENCE [LARGE SCALE GENOMIC DNA]</scope>
    <source>
        <strain evidence="3 4">BE2.4</strain>
    </source>
</reference>
<evidence type="ECO:0000259" key="2">
    <source>
        <dbReference type="Pfam" id="PF09835"/>
    </source>
</evidence>